<comment type="caution">
    <text evidence="2">The sequence shown here is derived from an EMBL/GenBank/DDBJ whole genome shotgun (WGS) entry which is preliminary data.</text>
</comment>
<dbReference type="InterPro" id="IPR007815">
    <property type="entry name" value="Emycin_Estase"/>
</dbReference>
<dbReference type="EMBL" id="MSIE01000092">
    <property type="protein sequence ID" value="OLF08616.1"/>
    <property type="molecule type" value="Genomic_DNA"/>
</dbReference>
<dbReference type="InterPro" id="IPR014622">
    <property type="entry name" value="UCP036794_erythomycin"/>
</dbReference>
<sequence length="418" mass="47027">MRRHLIAGFAAGLLVVAASPASAGQGQDPVVAALEAAARPLQAFAEIVGDASLVGVGEATHGSHEFFDLQRRVFIQLVRQKGFRAFAREVSWSAGLRLDEYVMHGTGDLRQIMREEFQGSYLWNTEEHLDLLEWMREYNIRHREPLRFVGSDIGYPGPELFDRVRAGVARSRPALLADVDRLYRDMAPRTGAGEWMSTYPMRPLAERKSFRDRAWQALNLLRDNGLDAWTEQHARVIAQSMRMWASDFTDPAEAAAGFRYRDEAMADNVLWWAEHTGDRMVLAAHDGHVATTSYWANYPSVQGTFLRERWGQRYLSVGTTFHHGTFALLDRTNGGVRQVSVGPPPPNSNESTLDKVRRSDFVLDARAAPAVTRDWLAVARPTRQYAESFPDEDKSVALGRSFDVVVHVHRSTPSRLLP</sequence>
<accession>A0A1Q8C2N6</accession>
<dbReference type="PANTHER" id="PTHR31299">
    <property type="entry name" value="ESTERASE, PUTATIVE (AFU_ORTHOLOGUE AFUA_1G05850)-RELATED"/>
    <property type="match status" value="1"/>
</dbReference>
<dbReference type="PIRSF" id="PIRSF036794">
    <property type="entry name" value="UCP_erythr_ester"/>
    <property type="match status" value="1"/>
</dbReference>
<dbReference type="Pfam" id="PF05139">
    <property type="entry name" value="Erythro_esteras"/>
    <property type="match status" value="1"/>
</dbReference>
<organism evidence="2 3">
    <name type="scientific">Actinophytocola xanthii</name>
    <dbReference type="NCBI Taxonomy" id="1912961"/>
    <lineage>
        <taxon>Bacteria</taxon>
        <taxon>Bacillati</taxon>
        <taxon>Actinomycetota</taxon>
        <taxon>Actinomycetes</taxon>
        <taxon>Pseudonocardiales</taxon>
        <taxon>Pseudonocardiaceae</taxon>
    </lineage>
</organism>
<evidence type="ECO:0000256" key="1">
    <source>
        <dbReference type="SAM" id="SignalP"/>
    </source>
</evidence>
<feature type="chain" id="PRO_5012547975" description="Erythromycin esterase" evidence="1">
    <location>
        <begin position="24"/>
        <end position="418"/>
    </location>
</feature>
<dbReference type="Gene3D" id="3.30.1870.10">
    <property type="entry name" value="EreA-like, domain 2"/>
    <property type="match status" value="1"/>
</dbReference>
<protein>
    <recommendedName>
        <fullName evidence="4">Erythromycin esterase</fullName>
    </recommendedName>
</protein>
<dbReference type="Gene3D" id="1.20.1440.30">
    <property type="entry name" value="Biosynthetic Protein domain"/>
    <property type="match status" value="1"/>
</dbReference>
<dbReference type="AlphaFoldDB" id="A0A1Q8C2N6"/>
<dbReference type="GO" id="GO:0046677">
    <property type="term" value="P:response to antibiotic"/>
    <property type="evidence" value="ECO:0007669"/>
    <property type="project" value="InterPro"/>
</dbReference>
<keyword evidence="1" id="KW-0732">Signal</keyword>
<reference evidence="2 3" key="1">
    <citation type="submission" date="2016-12" db="EMBL/GenBank/DDBJ databases">
        <title>The draft genome sequence of Actinophytocola sp. 11-183.</title>
        <authorList>
            <person name="Wang W."/>
            <person name="Yuan L."/>
        </authorList>
    </citation>
    <scope>NUCLEOTIDE SEQUENCE [LARGE SCALE GENOMIC DNA]</scope>
    <source>
        <strain evidence="2 3">11-183</strain>
    </source>
</reference>
<dbReference type="Proteomes" id="UP000185596">
    <property type="component" value="Unassembled WGS sequence"/>
</dbReference>
<keyword evidence="3" id="KW-1185">Reference proteome</keyword>
<gene>
    <name evidence="2" type="ORF">BU204_33935</name>
</gene>
<evidence type="ECO:0000313" key="3">
    <source>
        <dbReference type="Proteomes" id="UP000185596"/>
    </source>
</evidence>
<dbReference type="InterPro" id="IPR052036">
    <property type="entry name" value="Hydrolase/PRTase-associated"/>
</dbReference>
<evidence type="ECO:0000313" key="2">
    <source>
        <dbReference type="EMBL" id="OLF08616.1"/>
    </source>
</evidence>
<dbReference type="Gene3D" id="3.40.1660.10">
    <property type="entry name" value="EreA-like (biosynthetic domain)"/>
    <property type="match status" value="1"/>
</dbReference>
<dbReference type="RefSeq" id="WP_075129902.1">
    <property type="nucleotide sequence ID" value="NZ_MSIE01000092.1"/>
</dbReference>
<name>A0A1Q8C2N6_9PSEU</name>
<dbReference type="OrthoDB" id="9810066at2"/>
<feature type="signal peptide" evidence="1">
    <location>
        <begin position="1"/>
        <end position="23"/>
    </location>
</feature>
<dbReference type="PANTHER" id="PTHR31299:SF0">
    <property type="entry name" value="ESTERASE, PUTATIVE (AFU_ORTHOLOGUE AFUA_1G05850)-RELATED"/>
    <property type="match status" value="1"/>
</dbReference>
<proteinExistence type="predicted"/>
<dbReference type="STRING" id="1912961.BU204_33935"/>
<dbReference type="CDD" id="cd14728">
    <property type="entry name" value="Ere-like"/>
    <property type="match status" value="1"/>
</dbReference>
<dbReference type="SUPFAM" id="SSF159501">
    <property type="entry name" value="EreA/ChaN-like"/>
    <property type="match status" value="1"/>
</dbReference>
<evidence type="ECO:0008006" key="4">
    <source>
        <dbReference type="Google" id="ProtNLM"/>
    </source>
</evidence>